<dbReference type="GO" id="GO:0008270">
    <property type="term" value="F:zinc ion binding"/>
    <property type="evidence" value="ECO:0007669"/>
    <property type="project" value="UniProtKB-KW"/>
</dbReference>
<proteinExistence type="predicted"/>
<dbReference type="Pfam" id="PF00098">
    <property type="entry name" value="zf-CCHC"/>
    <property type="match status" value="1"/>
</dbReference>
<keyword evidence="1" id="KW-0479">Metal-binding</keyword>
<comment type="caution">
    <text evidence="4">The sequence shown here is derived from an EMBL/GenBank/DDBJ whole genome shotgun (WGS) entry which is preliminary data.</text>
</comment>
<evidence type="ECO:0000313" key="4">
    <source>
        <dbReference type="EMBL" id="KAF0046411.1"/>
    </source>
</evidence>
<dbReference type="InterPro" id="IPR001878">
    <property type="entry name" value="Znf_CCHC"/>
</dbReference>
<accession>A0A6A4TUR0</accession>
<organism evidence="4 5">
    <name type="scientific">Scophthalmus maximus</name>
    <name type="common">Turbot</name>
    <name type="synonym">Psetta maxima</name>
    <dbReference type="NCBI Taxonomy" id="52904"/>
    <lineage>
        <taxon>Eukaryota</taxon>
        <taxon>Metazoa</taxon>
        <taxon>Chordata</taxon>
        <taxon>Craniata</taxon>
        <taxon>Vertebrata</taxon>
        <taxon>Euteleostomi</taxon>
        <taxon>Actinopterygii</taxon>
        <taxon>Neopterygii</taxon>
        <taxon>Teleostei</taxon>
        <taxon>Neoteleostei</taxon>
        <taxon>Acanthomorphata</taxon>
        <taxon>Carangaria</taxon>
        <taxon>Pleuronectiformes</taxon>
        <taxon>Pleuronectoidei</taxon>
        <taxon>Scophthalmidae</taxon>
        <taxon>Scophthalmus</taxon>
    </lineage>
</organism>
<reference evidence="4 5" key="1">
    <citation type="submission" date="2019-06" db="EMBL/GenBank/DDBJ databases">
        <title>Draft genomes of female and male turbot (Scophthalmus maximus).</title>
        <authorList>
            <person name="Xu H."/>
            <person name="Xu X.-W."/>
            <person name="Shao C."/>
            <person name="Chen S."/>
        </authorList>
    </citation>
    <scope>NUCLEOTIDE SEQUENCE [LARGE SCALE GENOMIC DNA]</scope>
    <source>
        <strain evidence="4">Ysfricsl-2016a</strain>
        <tissue evidence="4">Blood</tissue>
    </source>
</reference>
<dbReference type="GO" id="GO:0003676">
    <property type="term" value="F:nucleic acid binding"/>
    <property type="evidence" value="ECO:0007669"/>
    <property type="project" value="InterPro"/>
</dbReference>
<gene>
    <name evidence="4" type="ORF">F2P81_000044</name>
</gene>
<dbReference type="SUPFAM" id="SSF57756">
    <property type="entry name" value="Retrovirus zinc finger-like domains"/>
    <property type="match status" value="1"/>
</dbReference>
<feature type="domain" description="CCHC-type" evidence="3">
    <location>
        <begin position="278"/>
        <end position="293"/>
    </location>
</feature>
<dbReference type="Proteomes" id="UP000438429">
    <property type="component" value="Unassembled WGS sequence"/>
</dbReference>
<sequence length="310" mass="35401">MSPFKGAASGAERPQVNELLPMIQVPNPNPGEDGDLTMYVYRPWTVEDVKKATEGIHHPKVKVATYIEGVEGLYASYRLNGVEIERAIRQIMGHDWCLICGNWNPNDDQGSPLPYGDANLRQRLTDLEGRVRGRYQARANWTEINRCIQKDDEDVDHYYHRLKEVFDNHSGVEVPQDMANVTPYEQQLKNAFLKGSQPQISSFVSKHMVDHRTARLQNTLEYARHAEQHFKDKRKAKKGNELILEEDGATILVLNSGRGGYKGRGRGRGRGRGHDTGCWECGQEGHWAQDCPKKRTPSYQTYQDIRQERA</sequence>
<dbReference type="Gene3D" id="4.10.60.10">
    <property type="entry name" value="Zinc finger, CCHC-type"/>
    <property type="match status" value="1"/>
</dbReference>
<evidence type="ECO:0000256" key="1">
    <source>
        <dbReference type="PROSITE-ProRule" id="PRU00047"/>
    </source>
</evidence>
<dbReference type="SMART" id="SM00343">
    <property type="entry name" value="ZnF_C2HC"/>
    <property type="match status" value="1"/>
</dbReference>
<dbReference type="PROSITE" id="PS50158">
    <property type="entry name" value="ZF_CCHC"/>
    <property type="match status" value="1"/>
</dbReference>
<dbReference type="InterPro" id="IPR036875">
    <property type="entry name" value="Znf_CCHC_sf"/>
</dbReference>
<evidence type="ECO:0000259" key="3">
    <source>
        <dbReference type="PROSITE" id="PS50158"/>
    </source>
</evidence>
<feature type="region of interest" description="Disordered" evidence="2">
    <location>
        <begin position="290"/>
        <end position="310"/>
    </location>
</feature>
<keyword evidence="1" id="KW-0863">Zinc-finger</keyword>
<evidence type="ECO:0000256" key="2">
    <source>
        <dbReference type="SAM" id="MobiDB-lite"/>
    </source>
</evidence>
<dbReference type="AlphaFoldDB" id="A0A6A4TUR0"/>
<name>A0A6A4TUR0_SCOMX</name>
<keyword evidence="1" id="KW-0862">Zinc</keyword>
<protein>
    <recommendedName>
        <fullName evidence="3">CCHC-type domain-containing protein</fullName>
    </recommendedName>
</protein>
<evidence type="ECO:0000313" key="5">
    <source>
        <dbReference type="Proteomes" id="UP000438429"/>
    </source>
</evidence>
<dbReference type="EMBL" id="VEVO01000001">
    <property type="protein sequence ID" value="KAF0046411.1"/>
    <property type="molecule type" value="Genomic_DNA"/>
</dbReference>